<dbReference type="PANTHER" id="PTHR31465">
    <property type="entry name" value="PROTEIN RTA1-RELATED"/>
    <property type="match status" value="1"/>
</dbReference>
<proteinExistence type="predicted"/>
<feature type="transmembrane region" description="Helical" evidence="5">
    <location>
        <begin position="121"/>
        <end position="146"/>
    </location>
</feature>
<organism evidence="6 7">
    <name type="scientific">Talaromyces proteolyticus</name>
    <dbReference type="NCBI Taxonomy" id="1131652"/>
    <lineage>
        <taxon>Eukaryota</taxon>
        <taxon>Fungi</taxon>
        <taxon>Dikarya</taxon>
        <taxon>Ascomycota</taxon>
        <taxon>Pezizomycotina</taxon>
        <taxon>Eurotiomycetes</taxon>
        <taxon>Eurotiomycetidae</taxon>
        <taxon>Eurotiales</taxon>
        <taxon>Trichocomaceae</taxon>
        <taxon>Talaromyces</taxon>
        <taxon>Talaromyces sect. Bacilispori</taxon>
    </lineage>
</organism>
<feature type="transmembrane region" description="Helical" evidence="5">
    <location>
        <begin position="201"/>
        <end position="219"/>
    </location>
</feature>
<sequence>MADSNSDFKLYRYDPSMAAAVIFVILFLGATAIHTWQLLQTRTWYFIPFVIGGYYDADISSTYKRCMSSHQSPNWTVGPYVMQTLLLLIAPTLFAASIYMELGRIILLTKGESYAPIPRRFLTKIFVCGDVISFLMQGAGGGIMASGSVSSLQTGENIIIGGLVVQLLFFLFFIGTAIVFHWRLRLKPANRVWIPWEKHLYTLYSGSCLILIRSLYRLVEYAQGNNGYFMTHEVYIYLFDAVLMLGLMTLFGWVHPSEVNAYLKHGIGGKAVRRVFSVYSPNTDCGI</sequence>
<keyword evidence="3 5" id="KW-1133">Transmembrane helix</keyword>
<evidence type="ECO:0000256" key="5">
    <source>
        <dbReference type="SAM" id="Phobius"/>
    </source>
</evidence>
<dbReference type="AlphaFoldDB" id="A0AAD4KVF9"/>
<protein>
    <submittedName>
        <fullName evidence="6">RTM1-like protein</fullName>
    </submittedName>
</protein>
<keyword evidence="2 5" id="KW-0812">Transmembrane</keyword>
<dbReference type="GO" id="GO:0016020">
    <property type="term" value="C:membrane"/>
    <property type="evidence" value="ECO:0007669"/>
    <property type="project" value="UniProtKB-SubCell"/>
</dbReference>
<dbReference type="RefSeq" id="XP_046074425.1">
    <property type="nucleotide sequence ID" value="XM_046210876.1"/>
</dbReference>
<gene>
    <name evidence="6" type="ORF">BGW36DRAFT_291901</name>
</gene>
<dbReference type="EMBL" id="JAJTJA010000004">
    <property type="protein sequence ID" value="KAH8700719.1"/>
    <property type="molecule type" value="Genomic_DNA"/>
</dbReference>
<comment type="caution">
    <text evidence="6">The sequence shown here is derived from an EMBL/GenBank/DDBJ whole genome shotgun (WGS) entry which is preliminary data.</text>
</comment>
<feature type="transmembrane region" description="Helical" evidence="5">
    <location>
        <begin position="234"/>
        <end position="254"/>
    </location>
</feature>
<evidence type="ECO:0000256" key="3">
    <source>
        <dbReference type="ARBA" id="ARBA00022989"/>
    </source>
</evidence>
<dbReference type="InterPro" id="IPR007568">
    <property type="entry name" value="RTA1"/>
</dbReference>
<dbReference type="Proteomes" id="UP001201262">
    <property type="component" value="Unassembled WGS sequence"/>
</dbReference>
<accession>A0AAD4KVF9</accession>
<keyword evidence="7" id="KW-1185">Reference proteome</keyword>
<feature type="transmembrane region" description="Helical" evidence="5">
    <location>
        <begin position="18"/>
        <end position="39"/>
    </location>
</feature>
<name>A0AAD4KVF9_9EURO</name>
<reference evidence="6" key="1">
    <citation type="submission" date="2021-12" db="EMBL/GenBank/DDBJ databases">
        <title>Convergent genome expansion in fungi linked to evolution of root-endophyte symbiosis.</title>
        <authorList>
            <consortium name="DOE Joint Genome Institute"/>
            <person name="Ke Y.-H."/>
            <person name="Bonito G."/>
            <person name="Liao H.-L."/>
            <person name="Looney B."/>
            <person name="Rojas-Flechas A."/>
            <person name="Nash J."/>
            <person name="Hameed K."/>
            <person name="Schadt C."/>
            <person name="Martin F."/>
            <person name="Crous P.W."/>
            <person name="Miettinen O."/>
            <person name="Magnuson J.K."/>
            <person name="Labbe J."/>
            <person name="Jacobson D."/>
            <person name="Doktycz M.J."/>
            <person name="Veneault-Fourrey C."/>
            <person name="Kuo A."/>
            <person name="Mondo S."/>
            <person name="Calhoun S."/>
            <person name="Riley R."/>
            <person name="Ohm R."/>
            <person name="LaButti K."/>
            <person name="Andreopoulos B."/>
            <person name="Pangilinan J."/>
            <person name="Nolan M."/>
            <person name="Tritt A."/>
            <person name="Clum A."/>
            <person name="Lipzen A."/>
            <person name="Daum C."/>
            <person name="Barry K."/>
            <person name="Grigoriev I.V."/>
            <person name="Vilgalys R."/>
        </authorList>
    </citation>
    <scope>NUCLEOTIDE SEQUENCE</scope>
    <source>
        <strain evidence="6">PMI_201</strain>
    </source>
</reference>
<feature type="transmembrane region" description="Helical" evidence="5">
    <location>
        <begin position="80"/>
        <end position="100"/>
    </location>
</feature>
<dbReference type="PANTHER" id="PTHR31465:SF1">
    <property type="entry name" value="PROTEIN RTA1-RELATED"/>
    <property type="match status" value="1"/>
</dbReference>
<evidence type="ECO:0000313" key="7">
    <source>
        <dbReference type="Proteomes" id="UP001201262"/>
    </source>
</evidence>
<dbReference type="Pfam" id="PF04479">
    <property type="entry name" value="RTA1"/>
    <property type="match status" value="1"/>
</dbReference>
<comment type="subcellular location">
    <subcellularLocation>
        <location evidence="1">Membrane</location>
        <topology evidence="1">Multi-pass membrane protein</topology>
    </subcellularLocation>
</comment>
<feature type="transmembrane region" description="Helical" evidence="5">
    <location>
        <begin position="158"/>
        <end position="180"/>
    </location>
</feature>
<dbReference type="GeneID" id="70241163"/>
<keyword evidence="4 5" id="KW-0472">Membrane</keyword>
<evidence type="ECO:0000256" key="4">
    <source>
        <dbReference type="ARBA" id="ARBA00023136"/>
    </source>
</evidence>
<evidence type="ECO:0000256" key="2">
    <source>
        <dbReference type="ARBA" id="ARBA00022692"/>
    </source>
</evidence>
<evidence type="ECO:0000313" key="6">
    <source>
        <dbReference type="EMBL" id="KAH8700719.1"/>
    </source>
</evidence>
<evidence type="ECO:0000256" key="1">
    <source>
        <dbReference type="ARBA" id="ARBA00004141"/>
    </source>
</evidence>